<accession>A0AAD9G8C1</accession>
<protein>
    <recommendedName>
        <fullName evidence="1">PiggyBac transposable element-derived protein domain-containing protein</fullName>
    </recommendedName>
</protein>
<dbReference type="Proteomes" id="UP001259832">
    <property type="component" value="Unassembled WGS sequence"/>
</dbReference>
<keyword evidence="3" id="KW-1185">Reference proteome</keyword>
<reference evidence="2" key="1">
    <citation type="submission" date="2023-08" db="EMBL/GenBank/DDBJ databases">
        <title>Reference Genome Resource for the Citrus Pathogen Phytophthora citrophthora.</title>
        <authorList>
            <person name="Moller H."/>
            <person name="Coetzee B."/>
            <person name="Rose L.J."/>
            <person name="Van Niekerk J.M."/>
        </authorList>
    </citation>
    <scope>NUCLEOTIDE SEQUENCE</scope>
    <source>
        <strain evidence="2">STE-U-9442</strain>
    </source>
</reference>
<dbReference type="EMBL" id="JASMQC010000028">
    <property type="protein sequence ID" value="KAK1933663.1"/>
    <property type="molecule type" value="Genomic_DNA"/>
</dbReference>
<organism evidence="2 3">
    <name type="scientific">Phytophthora citrophthora</name>
    <dbReference type="NCBI Taxonomy" id="4793"/>
    <lineage>
        <taxon>Eukaryota</taxon>
        <taxon>Sar</taxon>
        <taxon>Stramenopiles</taxon>
        <taxon>Oomycota</taxon>
        <taxon>Peronosporomycetes</taxon>
        <taxon>Peronosporales</taxon>
        <taxon>Peronosporaceae</taxon>
        <taxon>Phytophthora</taxon>
    </lineage>
</organism>
<dbReference type="AlphaFoldDB" id="A0AAD9G8C1"/>
<name>A0AAD9G8C1_9STRA</name>
<evidence type="ECO:0000313" key="3">
    <source>
        <dbReference type="Proteomes" id="UP001259832"/>
    </source>
</evidence>
<proteinExistence type="predicted"/>
<comment type="caution">
    <text evidence="2">The sequence shown here is derived from an EMBL/GenBank/DDBJ whole genome shotgun (WGS) entry which is preliminary data.</text>
</comment>
<feature type="domain" description="PiggyBac transposable element-derived protein" evidence="1">
    <location>
        <begin position="7"/>
        <end position="69"/>
    </location>
</feature>
<dbReference type="InterPro" id="IPR029526">
    <property type="entry name" value="PGBD"/>
</dbReference>
<dbReference type="Pfam" id="PF13843">
    <property type="entry name" value="DDE_Tnp_1_7"/>
    <property type="match status" value="1"/>
</dbReference>
<evidence type="ECO:0000259" key="1">
    <source>
        <dbReference type="Pfam" id="PF13843"/>
    </source>
</evidence>
<evidence type="ECO:0000313" key="2">
    <source>
        <dbReference type="EMBL" id="KAK1933663.1"/>
    </source>
</evidence>
<gene>
    <name evidence="2" type="ORF">P3T76_011877</name>
</gene>
<sequence length="75" mass="8304">MAVFRDLVKILPPQKDDAYHIVVTNRFYTSVQLALQLLACNIYCVGTVQINKKEFTPTLVTGTAPQPEGTCNGFT</sequence>